<dbReference type="AlphaFoldDB" id="A0A2H1V9C8"/>
<gene>
    <name evidence="1" type="ORF">SFRICE_015712</name>
</gene>
<proteinExistence type="predicted"/>
<sequence length="204" mass="22805">MSRNKEINNSLSEASCSKLKIFEAADYLAGYWVPARKAGVETGWFLATACSRPLLDIGLSNGTPLSSIFSSTHPTTTSHLADIVTPPSWRLPYTLSNAVHIQPKKTASLIYRVRGSRNEILKTISNRFSSPLWRSLIERPLLDYESPLNNILPPWVRKENHHSVGEPCFGTAGPEWWYHSSQKTDVKQRLRCVIEVTGAPISDS</sequence>
<dbReference type="EMBL" id="ODYU01001101">
    <property type="protein sequence ID" value="SOQ36854.1"/>
    <property type="molecule type" value="Genomic_DNA"/>
</dbReference>
<accession>A0A2H1V9C8</accession>
<evidence type="ECO:0000313" key="1">
    <source>
        <dbReference type="EMBL" id="SOQ36854.1"/>
    </source>
</evidence>
<protein>
    <submittedName>
        <fullName evidence="1">SFRICE_015712</fullName>
    </submittedName>
</protein>
<organism evidence="1">
    <name type="scientific">Spodoptera frugiperda</name>
    <name type="common">Fall armyworm</name>
    <dbReference type="NCBI Taxonomy" id="7108"/>
    <lineage>
        <taxon>Eukaryota</taxon>
        <taxon>Metazoa</taxon>
        <taxon>Ecdysozoa</taxon>
        <taxon>Arthropoda</taxon>
        <taxon>Hexapoda</taxon>
        <taxon>Insecta</taxon>
        <taxon>Pterygota</taxon>
        <taxon>Neoptera</taxon>
        <taxon>Endopterygota</taxon>
        <taxon>Lepidoptera</taxon>
        <taxon>Glossata</taxon>
        <taxon>Ditrysia</taxon>
        <taxon>Noctuoidea</taxon>
        <taxon>Noctuidae</taxon>
        <taxon>Amphipyrinae</taxon>
        <taxon>Spodoptera</taxon>
    </lineage>
</organism>
<reference evidence="1" key="1">
    <citation type="submission" date="2016-07" db="EMBL/GenBank/DDBJ databases">
        <authorList>
            <person name="Bretaudeau A."/>
        </authorList>
    </citation>
    <scope>NUCLEOTIDE SEQUENCE</scope>
    <source>
        <strain evidence="1">Rice</strain>
        <tissue evidence="1">Whole body</tissue>
    </source>
</reference>
<name>A0A2H1V9C8_SPOFR</name>